<feature type="transmembrane region" description="Helical" evidence="6">
    <location>
        <begin position="273"/>
        <end position="295"/>
    </location>
</feature>
<dbReference type="EMBL" id="CP060714">
    <property type="protein sequence ID" value="QNN59387.1"/>
    <property type="molecule type" value="Genomic_DNA"/>
</dbReference>
<name>A0A7G9RUW2_9BURK</name>
<dbReference type="InterPro" id="IPR011701">
    <property type="entry name" value="MFS"/>
</dbReference>
<evidence type="ECO:0000256" key="2">
    <source>
        <dbReference type="ARBA" id="ARBA00022448"/>
    </source>
</evidence>
<evidence type="ECO:0000313" key="8">
    <source>
        <dbReference type="EMBL" id="QNN59387.1"/>
    </source>
</evidence>
<organism evidence="8 9">
    <name type="scientific">Diaphorobacter ruginosibacter</name>
    <dbReference type="NCBI Taxonomy" id="1715720"/>
    <lineage>
        <taxon>Bacteria</taxon>
        <taxon>Pseudomonadati</taxon>
        <taxon>Pseudomonadota</taxon>
        <taxon>Betaproteobacteria</taxon>
        <taxon>Burkholderiales</taxon>
        <taxon>Comamonadaceae</taxon>
        <taxon>Diaphorobacter</taxon>
    </lineage>
</organism>
<feature type="transmembrane region" description="Helical" evidence="6">
    <location>
        <begin position="307"/>
        <end position="327"/>
    </location>
</feature>
<dbReference type="GO" id="GO:0016020">
    <property type="term" value="C:membrane"/>
    <property type="evidence" value="ECO:0007669"/>
    <property type="project" value="UniProtKB-SubCell"/>
</dbReference>
<feature type="transmembrane region" description="Helical" evidence="6">
    <location>
        <begin position="165"/>
        <end position="184"/>
    </location>
</feature>
<accession>A0A7G9RUW2</accession>
<evidence type="ECO:0000313" key="9">
    <source>
        <dbReference type="Proteomes" id="UP000515811"/>
    </source>
</evidence>
<feature type="transmembrane region" description="Helical" evidence="6">
    <location>
        <begin position="78"/>
        <end position="100"/>
    </location>
</feature>
<sequence length="477" mass="50250">MRERYGARYRWLLLLSVLAGTIASLIPSTSVNVAIPAMSAYFELGQARAQWITSGFMVASTIAMLTTPWLLTRFGYRATYVGAILLLMGGAIVGGFAAHFPLVLASRVAEGLAAGIIQPIPAVIILHAFQPHEQGRAGGLFGMGVVLAPAIAPALGGVLTDLLGWRSTFFMVVPVTLAALWLGFKFVPHSSPGGSAVGENSAGLDWIGLTLGAGGTLCLLNGMTQLHNEPRGPAFMLIALALLLLAGFVVWQKRMLARGRRPLMDLRLFRCRPFVMGCIVSAVYGTAMFGSTYLLPLFMQMGIGLSASYAGNLLLPAGLVLALTFPVVGRLADRQPTHWLVGIGLGLLALSFVLMILVGSSTALWLLAAFIIVGRIGLGFILPSLNLGAMRPLDKSLIAQGAGTISFIRMLGGAAGVSLIGIVLQWRQAVHAADAALDAKAGQLMAFHECFALLTALCLVALAAATQLREQPVPKAE</sequence>
<dbReference type="GO" id="GO:0022857">
    <property type="term" value="F:transmembrane transporter activity"/>
    <property type="evidence" value="ECO:0007669"/>
    <property type="project" value="InterPro"/>
</dbReference>
<proteinExistence type="predicted"/>
<dbReference type="Gene3D" id="1.20.1250.20">
    <property type="entry name" value="MFS general substrate transporter like domains"/>
    <property type="match status" value="1"/>
</dbReference>
<protein>
    <submittedName>
        <fullName evidence="8">MFS transporter</fullName>
    </submittedName>
</protein>
<keyword evidence="5 6" id="KW-0472">Membrane</keyword>
<feature type="domain" description="Major facilitator superfamily (MFS) profile" evidence="7">
    <location>
        <begin position="13"/>
        <end position="473"/>
    </location>
</feature>
<dbReference type="Pfam" id="PF07690">
    <property type="entry name" value="MFS_1"/>
    <property type="match status" value="1"/>
</dbReference>
<keyword evidence="3 6" id="KW-0812">Transmembrane</keyword>
<feature type="transmembrane region" description="Helical" evidence="6">
    <location>
        <begin position="406"/>
        <end position="426"/>
    </location>
</feature>
<dbReference type="PANTHER" id="PTHR42718:SF9">
    <property type="entry name" value="MAJOR FACILITATOR SUPERFAMILY MULTIDRUG TRANSPORTER MFSC"/>
    <property type="match status" value="1"/>
</dbReference>
<keyword evidence="2" id="KW-0813">Transport</keyword>
<dbReference type="AlphaFoldDB" id="A0A7G9RUW2"/>
<feature type="transmembrane region" description="Helical" evidence="6">
    <location>
        <begin position="49"/>
        <end position="71"/>
    </location>
</feature>
<evidence type="ECO:0000256" key="3">
    <source>
        <dbReference type="ARBA" id="ARBA00022692"/>
    </source>
</evidence>
<dbReference type="SUPFAM" id="SSF103473">
    <property type="entry name" value="MFS general substrate transporter"/>
    <property type="match status" value="1"/>
</dbReference>
<feature type="transmembrane region" description="Helical" evidence="6">
    <location>
        <begin position="141"/>
        <end position="159"/>
    </location>
</feature>
<evidence type="ECO:0000256" key="5">
    <source>
        <dbReference type="ARBA" id="ARBA00023136"/>
    </source>
</evidence>
<evidence type="ECO:0000256" key="6">
    <source>
        <dbReference type="SAM" id="Phobius"/>
    </source>
</evidence>
<evidence type="ECO:0000256" key="1">
    <source>
        <dbReference type="ARBA" id="ARBA00004141"/>
    </source>
</evidence>
<comment type="subcellular location">
    <subcellularLocation>
        <location evidence="1">Membrane</location>
        <topology evidence="1">Multi-pass membrane protein</topology>
    </subcellularLocation>
</comment>
<dbReference type="Proteomes" id="UP000515811">
    <property type="component" value="Chromosome"/>
</dbReference>
<dbReference type="InterPro" id="IPR036259">
    <property type="entry name" value="MFS_trans_sf"/>
</dbReference>
<evidence type="ECO:0000256" key="4">
    <source>
        <dbReference type="ARBA" id="ARBA00022989"/>
    </source>
</evidence>
<dbReference type="PROSITE" id="PS50850">
    <property type="entry name" value="MFS"/>
    <property type="match status" value="1"/>
</dbReference>
<keyword evidence="9" id="KW-1185">Reference proteome</keyword>
<keyword evidence="4 6" id="KW-1133">Transmembrane helix</keyword>
<evidence type="ECO:0000259" key="7">
    <source>
        <dbReference type="PROSITE" id="PS50850"/>
    </source>
</evidence>
<dbReference type="Gene3D" id="1.20.1720.10">
    <property type="entry name" value="Multidrug resistance protein D"/>
    <property type="match status" value="1"/>
</dbReference>
<dbReference type="PANTHER" id="PTHR42718">
    <property type="entry name" value="MAJOR FACILITATOR SUPERFAMILY MULTIDRUG TRANSPORTER MFSC"/>
    <property type="match status" value="1"/>
</dbReference>
<dbReference type="KEGG" id="drg:H9K76_01410"/>
<feature type="transmembrane region" description="Helical" evidence="6">
    <location>
        <begin position="446"/>
        <end position="465"/>
    </location>
</feature>
<feature type="transmembrane region" description="Helical" evidence="6">
    <location>
        <begin position="364"/>
        <end position="385"/>
    </location>
</feature>
<reference evidence="8 9" key="1">
    <citation type="submission" date="2020-08" db="EMBL/GenBank/DDBJ databases">
        <title>Genome sequence of Diaphorobacter ruginosibacter DSM 27467T.</title>
        <authorList>
            <person name="Hyun D.-W."/>
            <person name="Bae J.-W."/>
        </authorList>
    </citation>
    <scope>NUCLEOTIDE SEQUENCE [LARGE SCALE GENOMIC DNA]</scope>
    <source>
        <strain evidence="8 9">DSM 27467</strain>
    </source>
</reference>
<feature type="transmembrane region" description="Helical" evidence="6">
    <location>
        <begin position="234"/>
        <end position="252"/>
    </location>
</feature>
<dbReference type="InterPro" id="IPR020846">
    <property type="entry name" value="MFS_dom"/>
</dbReference>
<gene>
    <name evidence="8" type="ORF">H9K76_01410</name>
</gene>
<feature type="transmembrane region" description="Helical" evidence="6">
    <location>
        <begin position="339"/>
        <end position="358"/>
    </location>
</feature>